<organism evidence="2 3">
    <name type="scientific">Pedobacter segetis</name>
    <dbReference type="NCBI Taxonomy" id="2793069"/>
    <lineage>
        <taxon>Bacteria</taxon>
        <taxon>Pseudomonadati</taxon>
        <taxon>Bacteroidota</taxon>
        <taxon>Sphingobacteriia</taxon>
        <taxon>Sphingobacteriales</taxon>
        <taxon>Sphingobacteriaceae</taxon>
        <taxon>Pedobacter</taxon>
    </lineage>
</organism>
<keyword evidence="3" id="KW-1185">Reference proteome</keyword>
<keyword evidence="1" id="KW-1133">Transmembrane helix</keyword>
<feature type="transmembrane region" description="Helical" evidence="1">
    <location>
        <begin position="96"/>
        <end position="113"/>
    </location>
</feature>
<protein>
    <recommendedName>
        <fullName evidence="4">Magnesium citrate secondary transporter</fullName>
    </recommendedName>
</protein>
<proteinExistence type="predicted"/>
<name>A0ABS1BI05_9SPHI</name>
<evidence type="ECO:0008006" key="4">
    <source>
        <dbReference type="Google" id="ProtNLM"/>
    </source>
</evidence>
<evidence type="ECO:0000313" key="3">
    <source>
        <dbReference type="Proteomes" id="UP000660024"/>
    </source>
</evidence>
<dbReference type="RefSeq" id="WP_200585298.1">
    <property type="nucleotide sequence ID" value="NZ_JAEHFY010000007.1"/>
</dbReference>
<sequence length="115" mass="13939">MKTLLNRWLMIFSLIWLIVFICTKQGLYFYWPIQFYLIDLLAVPIIAQLCLWWMRFILQKPDHQLSKWNILIIIIALIIVFEIYLPMKNPRYVGDFYDGVMYVLGGFFFLSMMNE</sequence>
<keyword evidence="1" id="KW-0472">Membrane</keyword>
<reference evidence="2 3" key="1">
    <citation type="submission" date="2020-12" db="EMBL/GenBank/DDBJ databases">
        <title>Bacterial novel species Pedobacter sp. SD-b isolated from soil.</title>
        <authorList>
            <person name="Jung H.-Y."/>
        </authorList>
    </citation>
    <scope>NUCLEOTIDE SEQUENCE [LARGE SCALE GENOMIC DNA]</scope>
    <source>
        <strain evidence="2 3">SD-b</strain>
    </source>
</reference>
<accession>A0ABS1BI05</accession>
<feature type="transmembrane region" description="Helical" evidence="1">
    <location>
        <begin position="33"/>
        <end position="53"/>
    </location>
</feature>
<dbReference type="Proteomes" id="UP000660024">
    <property type="component" value="Unassembled WGS sequence"/>
</dbReference>
<evidence type="ECO:0000313" key="2">
    <source>
        <dbReference type="EMBL" id="MBK0382516.1"/>
    </source>
</evidence>
<feature type="transmembrane region" description="Helical" evidence="1">
    <location>
        <begin position="65"/>
        <end position="84"/>
    </location>
</feature>
<keyword evidence="1" id="KW-0812">Transmembrane</keyword>
<feature type="transmembrane region" description="Helical" evidence="1">
    <location>
        <begin position="7"/>
        <end position="27"/>
    </location>
</feature>
<gene>
    <name evidence="2" type="ORF">I5M32_06030</name>
</gene>
<comment type="caution">
    <text evidence="2">The sequence shown here is derived from an EMBL/GenBank/DDBJ whole genome shotgun (WGS) entry which is preliminary data.</text>
</comment>
<dbReference type="EMBL" id="JAEHFY010000007">
    <property type="protein sequence ID" value="MBK0382516.1"/>
    <property type="molecule type" value="Genomic_DNA"/>
</dbReference>
<evidence type="ECO:0000256" key="1">
    <source>
        <dbReference type="SAM" id="Phobius"/>
    </source>
</evidence>